<feature type="transmembrane region" description="Helical" evidence="1">
    <location>
        <begin position="70"/>
        <end position="86"/>
    </location>
</feature>
<dbReference type="SMART" id="SM00014">
    <property type="entry name" value="acidPPc"/>
    <property type="match status" value="1"/>
</dbReference>
<keyword evidence="1" id="KW-0812">Transmembrane</keyword>
<dbReference type="SUPFAM" id="SSF48317">
    <property type="entry name" value="Acid phosphatase/Vanadium-dependent haloperoxidase"/>
    <property type="match status" value="1"/>
</dbReference>
<sequence length="230" mass="26358">MPVQQFGELVGDPQKLTRHIIKVILGSFILAILAMYLFDQNLSLYFANEQVRTALREPARELTDVALSEYWFVLALATWGFAAWIAPRISAFRKHSNKVDFFRRWGLNFFVSLIVCGIITHIIKFTVGRQRPHKTPDFDPFIFTPLTTHWHWHSFSSGHSQVIFTVATMMSVAFPKMRWFWIPAAVMICLTRVVVHDHFLSDTIFGACVGYVGTLLAMSLMRAKTANGLY</sequence>
<dbReference type="PANTHER" id="PTHR14969">
    <property type="entry name" value="SPHINGOSINE-1-PHOSPHATE PHOSPHOHYDROLASE"/>
    <property type="match status" value="1"/>
</dbReference>
<keyword evidence="1" id="KW-1133">Transmembrane helix</keyword>
<feature type="domain" description="Phosphatidic acid phosphatase type 2/haloperoxidase" evidence="2">
    <location>
        <begin position="107"/>
        <end position="218"/>
    </location>
</feature>
<dbReference type="OrthoDB" id="5291194at2"/>
<comment type="caution">
    <text evidence="3">The sequence shown here is derived from an EMBL/GenBank/DDBJ whole genome shotgun (WGS) entry which is preliminary data.</text>
</comment>
<keyword evidence="1" id="KW-0472">Membrane</keyword>
<dbReference type="Pfam" id="PF01569">
    <property type="entry name" value="PAP2"/>
    <property type="match status" value="1"/>
</dbReference>
<dbReference type="AlphaFoldDB" id="A0A150WW31"/>
<evidence type="ECO:0000259" key="2">
    <source>
        <dbReference type="SMART" id="SM00014"/>
    </source>
</evidence>
<dbReference type="InterPro" id="IPR036938">
    <property type="entry name" value="PAP2/HPO_sf"/>
</dbReference>
<protein>
    <recommendedName>
        <fullName evidence="2">Phosphatidic acid phosphatase type 2/haloperoxidase domain-containing protein</fullName>
    </recommendedName>
</protein>
<reference evidence="3 4" key="1">
    <citation type="submission" date="2016-03" db="EMBL/GenBank/DDBJ databases">
        <authorList>
            <person name="Ploux O."/>
        </authorList>
    </citation>
    <scope>NUCLEOTIDE SEQUENCE [LARGE SCALE GENOMIC DNA]</scope>
    <source>
        <strain evidence="3 4">BER2</strain>
    </source>
</reference>
<name>A0A150WW31_BDEBC</name>
<dbReference type="PANTHER" id="PTHR14969:SF13">
    <property type="entry name" value="AT30094P"/>
    <property type="match status" value="1"/>
</dbReference>
<dbReference type="Gene3D" id="1.20.144.10">
    <property type="entry name" value="Phosphatidic acid phosphatase type 2/haloperoxidase"/>
    <property type="match status" value="1"/>
</dbReference>
<dbReference type="RefSeq" id="WP_063242438.1">
    <property type="nucleotide sequence ID" value="NZ_CP168967.1"/>
</dbReference>
<evidence type="ECO:0000313" key="3">
    <source>
        <dbReference type="EMBL" id="KYG70664.1"/>
    </source>
</evidence>
<feature type="transmembrane region" description="Helical" evidence="1">
    <location>
        <begin position="20"/>
        <end position="38"/>
    </location>
</feature>
<dbReference type="Proteomes" id="UP000075391">
    <property type="component" value="Unassembled WGS sequence"/>
</dbReference>
<evidence type="ECO:0000256" key="1">
    <source>
        <dbReference type="SAM" id="Phobius"/>
    </source>
</evidence>
<feature type="transmembrane region" description="Helical" evidence="1">
    <location>
        <begin position="202"/>
        <end position="221"/>
    </location>
</feature>
<gene>
    <name evidence="3" type="ORF">AZI85_01640</name>
</gene>
<accession>A0A150WW31</accession>
<dbReference type="InterPro" id="IPR000326">
    <property type="entry name" value="PAP2/HPO"/>
</dbReference>
<feature type="transmembrane region" description="Helical" evidence="1">
    <location>
        <begin position="179"/>
        <end position="195"/>
    </location>
</feature>
<feature type="transmembrane region" description="Helical" evidence="1">
    <location>
        <begin position="107"/>
        <end position="127"/>
    </location>
</feature>
<proteinExistence type="predicted"/>
<dbReference type="EMBL" id="LUKF01000001">
    <property type="protein sequence ID" value="KYG70664.1"/>
    <property type="molecule type" value="Genomic_DNA"/>
</dbReference>
<organism evidence="3 4">
    <name type="scientific">Bdellovibrio bacteriovorus</name>
    <dbReference type="NCBI Taxonomy" id="959"/>
    <lineage>
        <taxon>Bacteria</taxon>
        <taxon>Pseudomonadati</taxon>
        <taxon>Bdellovibrionota</taxon>
        <taxon>Bdellovibrionia</taxon>
        <taxon>Bdellovibrionales</taxon>
        <taxon>Pseudobdellovibrionaceae</taxon>
        <taxon>Bdellovibrio</taxon>
    </lineage>
</organism>
<evidence type="ECO:0000313" key="4">
    <source>
        <dbReference type="Proteomes" id="UP000075391"/>
    </source>
</evidence>